<dbReference type="Proteomes" id="UP000006166">
    <property type="component" value="Unassembled WGS sequence"/>
</dbReference>
<evidence type="ECO:0000313" key="3">
    <source>
        <dbReference type="Proteomes" id="UP000006166"/>
    </source>
</evidence>
<keyword evidence="1" id="KW-1133">Transmembrane helix</keyword>
<keyword evidence="3" id="KW-1185">Reference proteome</keyword>
<evidence type="ECO:0000313" key="2">
    <source>
        <dbReference type="EMBL" id="EEH00910.1"/>
    </source>
</evidence>
<sequence length="608" mass="71055">MKEFLRAGAFNLLLGALILFVVIFLQFRNLNLNIFFLKDIKLEVNNKVLNSEYTLNDLVVNVRGLRIFLSKFNPLVVLETGLNLLPISYKVQDMGIYVYFENNIFLGFLLDSENNFSIESNLSKSFLLSYEVEDHYKVLLDKPIISIRQGENLEYKIFLGENVKIREKDILISPQAAFRIGNAIYIDSPKKNIPNSIIEGNQTNKSNILDYSIMHSKIKEVDNKIFNDALSNFRQNAYDSWNNSVNFNASKGGWLKYGVYSFDENLMVCFLAESLIRGDHESIFLKLDSLLAKNEHKLTYLSLCYYANSYQFDKFFSYLSRNKTFIDSLEEDRLVVYLKEDPRLLEKIFLSENGSKLNGALNLLKDPKKILSSNFNFSQAYNILSNYLTFLKIRVDDSFYLSFKKELYKFIFTLFGVTDEGKMYILNNSINSSDIVEHALKISGVLKRMASYLKDSLILKLSLNAIYYSLMRSDYAKGIPYESYYSDIIDNQYMPQFIFISSYGSIRWIYAASRVLNREITDTKVAIDFDQEINYSSYIFFGNILNPTLVRFREIDWFTDYKFYVYSDGWKYYPLNKILVIKATPKKKRTFNLLLRFDKIAKKINIYE</sequence>
<protein>
    <submittedName>
        <fullName evidence="2">Uncharacterized protein</fullName>
    </submittedName>
</protein>
<dbReference type="RefSeq" id="WP_008882834.1">
    <property type="nucleotide sequence ID" value="NZ_ABJZ02000005.1"/>
</dbReference>
<evidence type="ECO:0000256" key="1">
    <source>
        <dbReference type="SAM" id="Phobius"/>
    </source>
</evidence>
<feature type="transmembrane region" description="Helical" evidence="1">
    <location>
        <begin position="7"/>
        <end position="27"/>
    </location>
</feature>
<dbReference type="EMBL" id="ABJZ02000005">
    <property type="protein sequence ID" value="EEH00910.1"/>
    <property type="molecule type" value="Genomic_DNA"/>
</dbReference>
<gene>
    <name evidence="2" type="ORF">BSV1_0543</name>
</gene>
<name>A0A826GW91_9SPIR</name>
<dbReference type="AlphaFoldDB" id="A0A826GW91"/>
<organism evidence="2 3">
    <name type="scientific">Borreliella finlandensis</name>
    <dbReference type="NCBI Taxonomy" id="498741"/>
    <lineage>
        <taxon>Bacteria</taxon>
        <taxon>Pseudomonadati</taxon>
        <taxon>Spirochaetota</taxon>
        <taxon>Spirochaetia</taxon>
        <taxon>Spirochaetales</taxon>
        <taxon>Borreliaceae</taxon>
        <taxon>Borreliella</taxon>
    </lineage>
</organism>
<proteinExistence type="predicted"/>
<accession>A0A826GW91</accession>
<keyword evidence="1" id="KW-0472">Membrane</keyword>
<keyword evidence="1" id="KW-0812">Transmembrane</keyword>
<reference evidence="2 3" key="1">
    <citation type="journal article" date="2011" name="J. Bacteriol.">
        <title>Whole genome sequence of an unusual Borrelia burgdorferi sensu lato isolate.</title>
        <authorList>
            <person name="Casjens S.R."/>
            <person name="Fraser-Liggett C.M."/>
            <person name="Mongodin E.F."/>
            <person name="Qiu W.G."/>
            <person name="Dunn J.J."/>
            <person name="Luft B.J."/>
            <person name="Schutzer S.E."/>
        </authorList>
    </citation>
    <scope>NUCLEOTIDE SEQUENCE [LARGE SCALE GENOMIC DNA]</scope>
    <source>
        <strain evidence="2 3">SV1</strain>
    </source>
</reference>
<comment type="caution">
    <text evidence="2">The sequence shown here is derived from an EMBL/GenBank/DDBJ whole genome shotgun (WGS) entry which is preliminary data.</text>
</comment>